<proteinExistence type="predicted"/>
<dbReference type="EMBL" id="OBMQ01000014">
    <property type="protein sequence ID" value="SOC22769.1"/>
    <property type="molecule type" value="Genomic_DNA"/>
</dbReference>
<evidence type="ECO:0000256" key="1">
    <source>
        <dbReference type="SAM" id="MobiDB-lite"/>
    </source>
</evidence>
<keyword evidence="4" id="KW-1185">Reference proteome</keyword>
<evidence type="ECO:0000256" key="2">
    <source>
        <dbReference type="SAM" id="SignalP"/>
    </source>
</evidence>
<accession>A0A285TJX7</accession>
<feature type="signal peptide" evidence="2">
    <location>
        <begin position="1"/>
        <end position="27"/>
    </location>
</feature>
<dbReference type="AlphaFoldDB" id="A0A285TJX7"/>
<sequence>MLFKKWKFLLISTLMVLVLVGCGESSSNSNSNSNSNTSKNVKENKVTEIKSNPTAWVGEWVLEDKEAEKSETQTDQSVKLEISNNVDQKFDFEFKQAGETISKGSANLINDHQYILNANDCMINFSEQNLNLEVLVYGSGEACSNLDFLMDDNQTWREEFVRVPTKLVNFQQILFLTPEQDLALVTLLGEGLYKELVEKYSEFKPLNTNEKMAKSYINTDSDNPENDGKLLIMTNPYNLFWVAYEKNDTLNYYTNYRWLTDLLPETIESNFSTANVNYVNMDNVREFEPETFKLFPILNEDYNMDYLEIHSTENYGGFTIGTYYNYGIDSQYQHGNYVAFLNELYKSMEVTLTLEEGNEALVYFVDDSFVKKNVDDYRNFDGNVLASYGVSTNLPSITLDVDLSFVTELNIVVVSNYDDDAKVSLDISRLSSHMYDDE</sequence>
<reference evidence="4" key="1">
    <citation type="submission" date="2017-08" db="EMBL/GenBank/DDBJ databases">
        <authorList>
            <person name="Varghese N."/>
            <person name="Submissions S."/>
        </authorList>
    </citation>
    <scope>NUCLEOTIDE SEQUENCE [LARGE SCALE GENOMIC DNA]</scope>
    <source>
        <strain evidence="4">JC22</strain>
    </source>
</reference>
<protein>
    <recommendedName>
        <fullName evidence="5">Lipoprotein</fullName>
    </recommendedName>
</protein>
<name>A0A285TJX7_9BACL</name>
<feature type="chain" id="PRO_5013171237" description="Lipoprotein" evidence="2">
    <location>
        <begin position="28"/>
        <end position="438"/>
    </location>
</feature>
<dbReference type="PROSITE" id="PS51257">
    <property type="entry name" value="PROKAR_LIPOPROTEIN"/>
    <property type="match status" value="1"/>
</dbReference>
<feature type="region of interest" description="Disordered" evidence="1">
    <location>
        <begin position="24"/>
        <end position="45"/>
    </location>
</feature>
<feature type="compositionally biased region" description="Low complexity" evidence="1">
    <location>
        <begin position="24"/>
        <end position="39"/>
    </location>
</feature>
<dbReference type="Proteomes" id="UP000219636">
    <property type="component" value="Unassembled WGS sequence"/>
</dbReference>
<evidence type="ECO:0000313" key="3">
    <source>
        <dbReference type="EMBL" id="SOC22769.1"/>
    </source>
</evidence>
<evidence type="ECO:0008006" key="5">
    <source>
        <dbReference type="Google" id="ProtNLM"/>
    </source>
</evidence>
<organism evidence="3 4">
    <name type="scientific">Ureibacillus xyleni</name>
    <dbReference type="NCBI Taxonomy" id="614648"/>
    <lineage>
        <taxon>Bacteria</taxon>
        <taxon>Bacillati</taxon>
        <taxon>Bacillota</taxon>
        <taxon>Bacilli</taxon>
        <taxon>Bacillales</taxon>
        <taxon>Caryophanaceae</taxon>
        <taxon>Ureibacillus</taxon>
    </lineage>
</organism>
<evidence type="ECO:0000313" key="4">
    <source>
        <dbReference type="Proteomes" id="UP000219636"/>
    </source>
</evidence>
<gene>
    <name evidence="3" type="ORF">SAMN05880501_11492</name>
</gene>
<keyword evidence="2" id="KW-0732">Signal</keyword>